<keyword evidence="3" id="KW-1185">Reference proteome</keyword>
<evidence type="ECO:0000256" key="1">
    <source>
        <dbReference type="SAM" id="Phobius"/>
    </source>
</evidence>
<evidence type="ECO:0000313" key="3">
    <source>
        <dbReference type="Proteomes" id="UP001499979"/>
    </source>
</evidence>
<name>A0ABP4FC52_9ACTN</name>
<dbReference type="Proteomes" id="UP001499979">
    <property type="component" value="Unassembled WGS sequence"/>
</dbReference>
<dbReference type="EMBL" id="BAAAJE010000031">
    <property type="protein sequence ID" value="GAA1164542.1"/>
    <property type="molecule type" value="Genomic_DNA"/>
</dbReference>
<dbReference type="RefSeq" id="WP_343910998.1">
    <property type="nucleotide sequence ID" value="NZ_BAAAJE010000031.1"/>
</dbReference>
<proteinExistence type="predicted"/>
<sequence length="108" mass="10779">MAQHVMTDQVGVRFGIACGALFLLTAGVVSAPLSGGYGVAALLLVTGLLATTLDRSHALGLGLAGWAFATGFAVHALGVLTFAPSDLARLGAFVLLAVLTSRGRAGAE</sequence>
<feature type="transmembrane region" description="Helical" evidence="1">
    <location>
        <begin position="60"/>
        <end position="81"/>
    </location>
</feature>
<keyword evidence="1" id="KW-0812">Transmembrane</keyword>
<keyword evidence="1" id="KW-0472">Membrane</keyword>
<organism evidence="2 3">
    <name type="scientific">Nocardioides aquiterrae</name>
    <dbReference type="NCBI Taxonomy" id="203799"/>
    <lineage>
        <taxon>Bacteria</taxon>
        <taxon>Bacillati</taxon>
        <taxon>Actinomycetota</taxon>
        <taxon>Actinomycetes</taxon>
        <taxon>Propionibacteriales</taxon>
        <taxon>Nocardioidaceae</taxon>
        <taxon>Nocardioides</taxon>
    </lineage>
</organism>
<accession>A0ABP4FC52</accession>
<reference evidence="3" key="1">
    <citation type="journal article" date="2019" name="Int. J. Syst. Evol. Microbiol.">
        <title>The Global Catalogue of Microorganisms (GCM) 10K type strain sequencing project: providing services to taxonomists for standard genome sequencing and annotation.</title>
        <authorList>
            <consortium name="The Broad Institute Genomics Platform"/>
            <consortium name="The Broad Institute Genome Sequencing Center for Infectious Disease"/>
            <person name="Wu L."/>
            <person name="Ma J."/>
        </authorList>
    </citation>
    <scope>NUCLEOTIDE SEQUENCE [LARGE SCALE GENOMIC DNA]</scope>
    <source>
        <strain evidence="3">JCM 11813</strain>
    </source>
</reference>
<evidence type="ECO:0000313" key="2">
    <source>
        <dbReference type="EMBL" id="GAA1164542.1"/>
    </source>
</evidence>
<protein>
    <submittedName>
        <fullName evidence="2">Uncharacterized protein</fullName>
    </submittedName>
</protein>
<keyword evidence="1" id="KW-1133">Transmembrane helix</keyword>
<comment type="caution">
    <text evidence="2">The sequence shown here is derived from an EMBL/GenBank/DDBJ whole genome shotgun (WGS) entry which is preliminary data.</text>
</comment>
<gene>
    <name evidence="2" type="ORF">GCM10009606_47730</name>
</gene>